<dbReference type="Gene3D" id="3.40.50.720">
    <property type="entry name" value="NAD(P)-binding Rossmann-like Domain"/>
    <property type="match status" value="1"/>
</dbReference>
<evidence type="ECO:0000259" key="3">
    <source>
        <dbReference type="SMART" id="SM00829"/>
    </source>
</evidence>
<dbReference type="InterPro" id="IPR011032">
    <property type="entry name" value="GroES-like_sf"/>
</dbReference>
<reference evidence="4" key="1">
    <citation type="submission" date="2014-05" db="EMBL/GenBank/DDBJ databases">
        <title>Key roles for freshwater Actinobacteria revealed by deep metagenomic sequencing.</title>
        <authorList>
            <person name="Ghai R."/>
            <person name="Mizuno C.M."/>
            <person name="Picazo A."/>
            <person name="Camacho A."/>
            <person name="Rodriguez-Valera F."/>
        </authorList>
    </citation>
    <scope>NUCLEOTIDE SEQUENCE</scope>
</reference>
<dbReference type="GO" id="GO:0070402">
    <property type="term" value="F:NADPH binding"/>
    <property type="evidence" value="ECO:0007669"/>
    <property type="project" value="TreeGrafter"/>
</dbReference>
<dbReference type="SUPFAM" id="SSF51735">
    <property type="entry name" value="NAD(P)-binding Rossmann-fold domains"/>
    <property type="match status" value="1"/>
</dbReference>
<accession>A0A094SEH9</accession>
<dbReference type="Gene3D" id="3.90.180.10">
    <property type="entry name" value="Medium-chain alcohol dehydrogenases, catalytic domain"/>
    <property type="match status" value="1"/>
</dbReference>
<dbReference type="SMART" id="SM00829">
    <property type="entry name" value="PKS_ER"/>
    <property type="match status" value="1"/>
</dbReference>
<dbReference type="GO" id="GO:0016651">
    <property type="term" value="F:oxidoreductase activity, acting on NAD(P)H"/>
    <property type="evidence" value="ECO:0007669"/>
    <property type="project" value="TreeGrafter"/>
</dbReference>
<organism evidence="4">
    <name type="scientific">freshwater metagenome</name>
    <dbReference type="NCBI Taxonomy" id="449393"/>
    <lineage>
        <taxon>unclassified sequences</taxon>
        <taxon>metagenomes</taxon>
        <taxon>ecological metagenomes</taxon>
    </lineage>
</organism>
<evidence type="ECO:0000256" key="1">
    <source>
        <dbReference type="ARBA" id="ARBA00022857"/>
    </source>
</evidence>
<dbReference type="AlphaFoldDB" id="A0A094SEH9"/>
<keyword evidence="1" id="KW-0521">NADP</keyword>
<dbReference type="PANTHER" id="PTHR48106">
    <property type="entry name" value="QUINONE OXIDOREDUCTASE PIG3-RELATED"/>
    <property type="match status" value="1"/>
</dbReference>
<dbReference type="Pfam" id="PF08240">
    <property type="entry name" value="ADH_N"/>
    <property type="match status" value="1"/>
</dbReference>
<dbReference type="Pfam" id="PF00107">
    <property type="entry name" value="ADH_zinc_N"/>
    <property type="match status" value="1"/>
</dbReference>
<comment type="caution">
    <text evidence="4">The sequence shown here is derived from an EMBL/GenBank/DDBJ whole genome shotgun (WGS) entry which is preliminary data.</text>
</comment>
<evidence type="ECO:0000313" key="4">
    <source>
        <dbReference type="EMBL" id="KGA16608.1"/>
    </source>
</evidence>
<keyword evidence="2" id="KW-0560">Oxidoreductase</keyword>
<feature type="domain" description="Enoyl reductase (ER)" evidence="3">
    <location>
        <begin position="10"/>
        <end position="312"/>
    </location>
</feature>
<evidence type="ECO:0000256" key="2">
    <source>
        <dbReference type="ARBA" id="ARBA00023002"/>
    </source>
</evidence>
<gene>
    <name evidence="4" type="ORF">GM50_13935</name>
</gene>
<dbReference type="SUPFAM" id="SSF50129">
    <property type="entry name" value="GroES-like"/>
    <property type="match status" value="1"/>
</dbReference>
<dbReference type="InterPro" id="IPR013154">
    <property type="entry name" value="ADH-like_N"/>
</dbReference>
<dbReference type="InterPro" id="IPR020843">
    <property type="entry name" value="ER"/>
</dbReference>
<dbReference type="InterPro" id="IPR013149">
    <property type="entry name" value="ADH-like_C"/>
</dbReference>
<proteinExistence type="predicted"/>
<protein>
    <recommendedName>
        <fullName evidence="3">Enoyl reductase (ER) domain-containing protein</fullName>
    </recommendedName>
</protein>
<dbReference type="EMBL" id="JNSK01000061">
    <property type="protein sequence ID" value="KGA16608.1"/>
    <property type="molecule type" value="Genomic_DNA"/>
</dbReference>
<sequence>MKAIQLTAFGGPEVMSISEIADPIPGNNEELINVTSIGINYADTHQIENGYLAPQKLPLIPGLEVVGTTQSGRRVLASVSSGGYAQKAVANKAVMIDIPAGVTDGQALCMLVQGTTAWHILKTVGHVKPGESVVIHAAAGGVGTIAIQLAKMWGAKVIAVTSSSEKSALATKLGADVVVDAMSQNLAADMLAANGGKPVDLVLEMVGGKTLDASLEILAPFGRLITYGNASRSAAKDINPGSLMGGTKTITGFWLAHCFGNKALLNDVIEELFALVLAGKLTPVVGATFGLSQARQAHEAMLARQSTGKITLDPAL</sequence>
<dbReference type="InterPro" id="IPR036291">
    <property type="entry name" value="NAD(P)-bd_dom_sf"/>
</dbReference>
<name>A0A094SEH9_9ZZZZ</name>